<dbReference type="EMBL" id="VRTY01000018">
    <property type="protein sequence ID" value="TXK49266.1"/>
    <property type="molecule type" value="Genomic_DNA"/>
</dbReference>
<dbReference type="SUPFAM" id="SSF51971">
    <property type="entry name" value="Nucleotide-binding domain"/>
    <property type="match status" value="1"/>
</dbReference>
<dbReference type="GO" id="GO:0050660">
    <property type="term" value="F:flavin adenine dinucleotide binding"/>
    <property type="evidence" value="ECO:0007669"/>
    <property type="project" value="TreeGrafter"/>
</dbReference>
<dbReference type="GO" id="GO:0005829">
    <property type="term" value="C:cytosol"/>
    <property type="evidence" value="ECO:0007669"/>
    <property type="project" value="TreeGrafter"/>
</dbReference>
<dbReference type="PANTHER" id="PTHR21197:SF0">
    <property type="entry name" value="UDP-GALACTOPYRANOSE MUTASE"/>
    <property type="match status" value="1"/>
</dbReference>
<comment type="caution">
    <text evidence="1">The sequence shown here is derived from an EMBL/GenBank/DDBJ whole genome shotgun (WGS) entry which is preliminary data.</text>
</comment>
<sequence length="421" mass="47498">MKKNISIIGAGISGLSAARFLAKTADVVVLEQAEKIGGLVKCDLVSGNLFHKVGGHVFNAKNKAVSEWFWAQFDQEKEFIKAKRNAKILINQKLIGYPIENYLGEFDKETVQNVLADLLKIQNTAPKAPFAYNHFEAFLEGTFGETLYKLYFKPYNQKIWNTDLSLVALEWLEGKLPMPNIQDILLSNIVKEEESDMVHASFYYPKTGGSQFIANRLAQGINIITDQWVSSISLQNGQLLLNASGTADAVIYTGDVRKLSQLIQIEDAALQHALQAVEELKSNGTSNLFCECDDNDLSWLYIPEDFTRAHRIIYTGNFSPANNAGSTRKTCVVEFSGKVPLQEMEEEINKLPGNLRPLQANYEPNSYVVQEKDTRQKITNLKQQLQKHHIYLTGRFAEWEYYNMDKAIEASMILSKNILTP</sequence>
<dbReference type="GO" id="GO:0008767">
    <property type="term" value="F:UDP-galactopyranose mutase activity"/>
    <property type="evidence" value="ECO:0007669"/>
    <property type="project" value="TreeGrafter"/>
</dbReference>
<dbReference type="InterPro" id="IPR036188">
    <property type="entry name" value="FAD/NAD-bd_sf"/>
</dbReference>
<name>A0A5C8K848_9BACT</name>
<dbReference type="AlphaFoldDB" id="A0A5C8K848"/>
<evidence type="ECO:0000313" key="1">
    <source>
        <dbReference type="EMBL" id="TXK49266.1"/>
    </source>
</evidence>
<dbReference type="PANTHER" id="PTHR21197">
    <property type="entry name" value="UDP-GALACTOPYRANOSE MUTASE"/>
    <property type="match status" value="1"/>
</dbReference>
<dbReference type="OrthoDB" id="9769600at2"/>
<dbReference type="Pfam" id="PF13450">
    <property type="entry name" value="NAD_binding_8"/>
    <property type="match status" value="1"/>
</dbReference>
<proteinExistence type="predicted"/>
<organism evidence="1 2">
    <name type="scientific">Pontibacter qinzhouensis</name>
    <dbReference type="NCBI Taxonomy" id="2603253"/>
    <lineage>
        <taxon>Bacteria</taxon>
        <taxon>Pseudomonadati</taxon>
        <taxon>Bacteroidota</taxon>
        <taxon>Cytophagia</taxon>
        <taxon>Cytophagales</taxon>
        <taxon>Hymenobacteraceae</taxon>
        <taxon>Pontibacter</taxon>
    </lineage>
</organism>
<dbReference type="Gene3D" id="3.50.50.60">
    <property type="entry name" value="FAD/NAD(P)-binding domain"/>
    <property type="match status" value="1"/>
</dbReference>
<evidence type="ECO:0000313" key="2">
    <source>
        <dbReference type="Proteomes" id="UP000321926"/>
    </source>
</evidence>
<dbReference type="RefSeq" id="WP_147920980.1">
    <property type="nucleotide sequence ID" value="NZ_VRTY01000018.1"/>
</dbReference>
<reference evidence="1 2" key="1">
    <citation type="submission" date="2019-08" db="EMBL/GenBank/DDBJ databases">
        <authorList>
            <person name="Shi S."/>
        </authorList>
    </citation>
    <scope>NUCLEOTIDE SEQUENCE [LARGE SCALE GENOMIC DNA]</scope>
    <source>
        <strain evidence="1 2">GY10130</strain>
    </source>
</reference>
<accession>A0A5C8K848</accession>
<keyword evidence="2" id="KW-1185">Reference proteome</keyword>
<gene>
    <name evidence="1" type="ORF">FVR03_06800</name>
</gene>
<protein>
    <submittedName>
        <fullName evidence="1">NAD(P)-binding protein</fullName>
    </submittedName>
</protein>
<dbReference type="Proteomes" id="UP000321926">
    <property type="component" value="Unassembled WGS sequence"/>
</dbReference>